<dbReference type="Proteomes" id="UP000322873">
    <property type="component" value="Unassembled WGS sequence"/>
</dbReference>
<dbReference type="AlphaFoldDB" id="A0A5M9JD98"/>
<evidence type="ECO:0000313" key="3">
    <source>
        <dbReference type="Proteomes" id="UP000322873"/>
    </source>
</evidence>
<proteinExistence type="predicted"/>
<sequence>MFPSNSFPRVDPLVDAVTLLGGNILRRGGEDCALKGFFVVGLFAYVGSFRVVILNVESSIVPLSHGGFFLSGAVELASVAALLGYISDGGVSGGELVFGVGGYDNSAVGNDFRMRA</sequence>
<keyword evidence="3" id="KW-1185">Reference proteome</keyword>
<evidence type="ECO:0000313" key="2">
    <source>
        <dbReference type="EMBL" id="KAA8565195.1"/>
    </source>
</evidence>
<accession>A0A5M9JD98</accession>
<comment type="caution">
    <text evidence="2">The sequence shown here is derived from an EMBL/GenBank/DDBJ whole genome shotgun (WGS) entry which is preliminary data.</text>
</comment>
<evidence type="ECO:0000256" key="1">
    <source>
        <dbReference type="SAM" id="Phobius"/>
    </source>
</evidence>
<keyword evidence="1" id="KW-1133">Transmembrane helix</keyword>
<gene>
    <name evidence="2" type="ORF">EYC84_010932</name>
</gene>
<keyword evidence="1" id="KW-0472">Membrane</keyword>
<feature type="transmembrane region" description="Helical" evidence="1">
    <location>
        <begin position="68"/>
        <end position="86"/>
    </location>
</feature>
<protein>
    <submittedName>
        <fullName evidence="2">Uncharacterized protein</fullName>
    </submittedName>
</protein>
<organism evidence="2 3">
    <name type="scientific">Monilinia fructicola</name>
    <name type="common">Brown rot fungus</name>
    <name type="synonym">Ciboria fructicola</name>
    <dbReference type="NCBI Taxonomy" id="38448"/>
    <lineage>
        <taxon>Eukaryota</taxon>
        <taxon>Fungi</taxon>
        <taxon>Dikarya</taxon>
        <taxon>Ascomycota</taxon>
        <taxon>Pezizomycotina</taxon>
        <taxon>Leotiomycetes</taxon>
        <taxon>Helotiales</taxon>
        <taxon>Sclerotiniaceae</taxon>
        <taxon>Monilinia</taxon>
    </lineage>
</organism>
<feature type="transmembrane region" description="Helical" evidence="1">
    <location>
        <begin position="36"/>
        <end position="56"/>
    </location>
</feature>
<reference evidence="2 3" key="1">
    <citation type="submission" date="2019-06" db="EMBL/GenBank/DDBJ databases">
        <title>Genome Sequence of the Brown Rot Fungal Pathogen Monilinia fructicola.</title>
        <authorList>
            <person name="De Miccolis Angelini R.M."/>
            <person name="Landi L."/>
            <person name="Abate D."/>
            <person name="Pollastro S."/>
            <person name="Romanazzi G."/>
            <person name="Faretra F."/>
        </authorList>
    </citation>
    <scope>NUCLEOTIDE SEQUENCE [LARGE SCALE GENOMIC DNA]</scope>
    <source>
        <strain evidence="2 3">Mfrc123</strain>
    </source>
</reference>
<name>A0A5M9JD98_MONFR</name>
<dbReference type="EMBL" id="VICG01000014">
    <property type="protein sequence ID" value="KAA8565195.1"/>
    <property type="molecule type" value="Genomic_DNA"/>
</dbReference>
<keyword evidence="1" id="KW-0812">Transmembrane</keyword>